<comment type="similarity">
    <text evidence="1">Belongs to the 'phage' integrase family.</text>
</comment>
<keyword evidence="3" id="KW-0238">DNA-binding</keyword>
<organism evidence="6 7">
    <name type="scientific">Salinisphaera aquimarina</name>
    <dbReference type="NCBI Taxonomy" id="2094031"/>
    <lineage>
        <taxon>Bacteria</taxon>
        <taxon>Pseudomonadati</taxon>
        <taxon>Pseudomonadota</taxon>
        <taxon>Gammaproteobacteria</taxon>
        <taxon>Salinisphaerales</taxon>
        <taxon>Salinisphaeraceae</taxon>
        <taxon>Salinisphaera</taxon>
    </lineage>
</organism>
<dbReference type="PANTHER" id="PTHR30349">
    <property type="entry name" value="PHAGE INTEGRASE-RELATED"/>
    <property type="match status" value="1"/>
</dbReference>
<evidence type="ECO:0000256" key="4">
    <source>
        <dbReference type="ARBA" id="ARBA00023172"/>
    </source>
</evidence>
<feature type="domain" description="Tyr recombinase" evidence="5">
    <location>
        <begin position="28"/>
        <end position="212"/>
    </location>
</feature>
<dbReference type="PANTHER" id="PTHR30349:SF41">
    <property type="entry name" value="INTEGRASE_RECOMBINASE PROTEIN MJ0367-RELATED"/>
    <property type="match status" value="1"/>
</dbReference>
<comment type="caution">
    <text evidence="6">The sequence shown here is derived from an EMBL/GenBank/DDBJ whole genome shotgun (WGS) entry which is preliminary data.</text>
</comment>
<protein>
    <submittedName>
        <fullName evidence="6">Tyrosine-type recombinase/integrase</fullName>
    </submittedName>
</protein>
<evidence type="ECO:0000259" key="5">
    <source>
        <dbReference type="PROSITE" id="PS51898"/>
    </source>
</evidence>
<evidence type="ECO:0000256" key="1">
    <source>
        <dbReference type="ARBA" id="ARBA00008857"/>
    </source>
</evidence>
<dbReference type="Pfam" id="PF00589">
    <property type="entry name" value="Phage_integrase"/>
    <property type="match status" value="1"/>
</dbReference>
<dbReference type="RefSeq" id="WP_380686315.1">
    <property type="nucleotide sequence ID" value="NZ_JBHRSS010000001.1"/>
</dbReference>
<reference evidence="7" key="1">
    <citation type="journal article" date="2019" name="Int. J. Syst. Evol. Microbiol.">
        <title>The Global Catalogue of Microorganisms (GCM) 10K type strain sequencing project: providing services to taxonomists for standard genome sequencing and annotation.</title>
        <authorList>
            <consortium name="The Broad Institute Genomics Platform"/>
            <consortium name="The Broad Institute Genome Sequencing Center for Infectious Disease"/>
            <person name="Wu L."/>
            <person name="Ma J."/>
        </authorList>
    </citation>
    <scope>NUCLEOTIDE SEQUENCE [LARGE SCALE GENOMIC DNA]</scope>
    <source>
        <strain evidence="7">KCTC 52640</strain>
    </source>
</reference>
<dbReference type="PROSITE" id="PS51898">
    <property type="entry name" value="TYR_RECOMBINASE"/>
    <property type="match status" value="1"/>
</dbReference>
<name>A0ABV7EMC8_9GAMM</name>
<gene>
    <name evidence="6" type="ORF">ACFOSU_03020</name>
</gene>
<dbReference type="SUPFAM" id="SSF56349">
    <property type="entry name" value="DNA breaking-rejoining enzymes"/>
    <property type="match status" value="1"/>
</dbReference>
<keyword evidence="2" id="KW-0229">DNA integration</keyword>
<keyword evidence="4" id="KW-0233">DNA recombination</keyword>
<dbReference type="Gene3D" id="1.10.443.10">
    <property type="entry name" value="Intergrase catalytic core"/>
    <property type="match status" value="1"/>
</dbReference>
<dbReference type="InterPro" id="IPR050090">
    <property type="entry name" value="Tyrosine_recombinase_XerCD"/>
</dbReference>
<evidence type="ECO:0000256" key="3">
    <source>
        <dbReference type="ARBA" id="ARBA00023125"/>
    </source>
</evidence>
<accession>A0ABV7EMC8</accession>
<dbReference type="InterPro" id="IPR002104">
    <property type="entry name" value="Integrase_catalytic"/>
</dbReference>
<proteinExistence type="inferred from homology"/>
<evidence type="ECO:0000313" key="7">
    <source>
        <dbReference type="Proteomes" id="UP001595462"/>
    </source>
</evidence>
<sequence>MEYIDQWEGAHSKGPIIPWNKGRLVGPKPPLKLKEIWGIRVRLQLATQTRGLALFNLAIDSKLRGCDLVRLKVQEVAHGGRVLSRTAIVQQKTGRPVQFELTEQTRTSIEAWISAVALRATDYLFPSRVSSSPHLSTRQYARVVKSWVESIGLDPLEYGTHSMRRTKATLIYRRTRNLRAVQLLLGHTKLESTVRYLGIEVDDALEMSEQTEV</sequence>
<dbReference type="Proteomes" id="UP001595462">
    <property type="component" value="Unassembled WGS sequence"/>
</dbReference>
<dbReference type="InterPro" id="IPR013762">
    <property type="entry name" value="Integrase-like_cat_sf"/>
</dbReference>
<dbReference type="EMBL" id="JBHRSS010000001">
    <property type="protein sequence ID" value="MFC3102857.1"/>
    <property type="molecule type" value="Genomic_DNA"/>
</dbReference>
<evidence type="ECO:0000256" key="2">
    <source>
        <dbReference type="ARBA" id="ARBA00022908"/>
    </source>
</evidence>
<evidence type="ECO:0000313" key="6">
    <source>
        <dbReference type="EMBL" id="MFC3102857.1"/>
    </source>
</evidence>
<dbReference type="InterPro" id="IPR011010">
    <property type="entry name" value="DNA_brk_join_enz"/>
</dbReference>
<keyword evidence="7" id="KW-1185">Reference proteome</keyword>